<accession>A0A1M6Q689</accession>
<dbReference type="RefSeq" id="WP_084190497.1">
    <property type="nucleotide sequence ID" value="NZ_FRAA01000003.1"/>
</dbReference>
<dbReference type="AlphaFoldDB" id="A0A1M6Q689"/>
<reference evidence="2" key="1">
    <citation type="submission" date="2016-11" db="EMBL/GenBank/DDBJ databases">
        <authorList>
            <person name="Varghese N."/>
            <person name="Submissions S."/>
        </authorList>
    </citation>
    <scope>NUCLEOTIDE SEQUENCE [LARGE SCALE GENOMIC DNA]</scope>
    <source>
        <strain evidence="2">DSM 26134</strain>
    </source>
</reference>
<dbReference type="Proteomes" id="UP000184474">
    <property type="component" value="Unassembled WGS sequence"/>
</dbReference>
<gene>
    <name evidence="1" type="ORF">SAMN04488028_103184</name>
</gene>
<dbReference type="InterPro" id="IPR035093">
    <property type="entry name" value="RelE/ParE_toxin_dom_sf"/>
</dbReference>
<evidence type="ECO:0000313" key="2">
    <source>
        <dbReference type="Proteomes" id="UP000184474"/>
    </source>
</evidence>
<proteinExistence type="predicted"/>
<dbReference type="STRING" id="156994.SAMN04488028_103184"/>
<protein>
    <submittedName>
        <fullName evidence="1">Plasmid stabilization system protein ParE</fullName>
    </submittedName>
</protein>
<dbReference type="EMBL" id="FRAA01000003">
    <property type="protein sequence ID" value="SHK15657.1"/>
    <property type="molecule type" value="Genomic_DNA"/>
</dbReference>
<keyword evidence="2" id="KW-1185">Reference proteome</keyword>
<evidence type="ECO:0000313" key="1">
    <source>
        <dbReference type="EMBL" id="SHK15657.1"/>
    </source>
</evidence>
<organism evidence="1 2">
    <name type="scientific">Reichenbachiella agariperforans</name>
    <dbReference type="NCBI Taxonomy" id="156994"/>
    <lineage>
        <taxon>Bacteria</taxon>
        <taxon>Pseudomonadati</taxon>
        <taxon>Bacteroidota</taxon>
        <taxon>Cytophagia</taxon>
        <taxon>Cytophagales</taxon>
        <taxon>Reichenbachiellaceae</taxon>
        <taxon>Reichenbachiella</taxon>
    </lineage>
</organism>
<dbReference type="Gene3D" id="3.30.2310.20">
    <property type="entry name" value="RelE-like"/>
    <property type="match status" value="1"/>
</dbReference>
<name>A0A1M6Q689_REIAG</name>
<sequence length="106" mass="12397">MSSKHTIYLSPVAELKLDKLLEYLNSEWGHQSKSNFLKDLDSAIRRIEKFPESSPKTNLMGGFYKCVISKQTSFYYRIKGLDIEIITLSDNRQNPKELLKEIKKNR</sequence>